<evidence type="ECO:0000256" key="3">
    <source>
        <dbReference type="ARBA" id="ARBA00022630"/>
    </source>
</evidence>
<dbReference type="EMBL" id="PQNQ01000010">
    <property type="protein sequence ID" value="RRQ04242.1"/>
    <property type="molecule type" value="Genomic_DNA"/>
</dbReference>
<keyword evidence="4" id="KW-0274">FAD</keyword>
<evidence type="ECO:0000256" key="6">
    <source>
        <dbReference type="ARBA" id="ARBA00023027"/>
    </source>
</evidence>
<evidence type="ECO:0000256" key="2">
    <source>
        <dbReference type="ARBA" id="ARBA00012637"/>
    </source>
</evidence>
<evidence type="ECO:0000256" key="4">
    <source>
        <dbReference type="ARBA" id="ARBA00022827"/>
    </source>
</evidence>
<dbReference type="InterPro" id="IPR023753">
    <property type="entry name" value="FAD/NAD-binding_dom"/>
</dbReference>
<dbReference type="GO" id="GO:0050136">
    <property type="term" value="F:NADH dehydrogenase (quinone) (non-electrogenic) activity"/>
    <property type="evidence" value="ECO:0007669"/>
    <property type="project" value="UniProtKB-EC"/>
</dbReference>
<accession>A0A3R8PFJ8</accession>
<evidence type="ECO:0000313" key="11">
    <source>
        <dbReference type="Proteomes" id="UP000276526"/>
    </source>
</evidence>
<keyword evidence="5" id="KW-0560">Oxidoreductase</keyword>
<organism evidence="10 12">
    <name type="scientific">Corynebacterium bovis</name>
    <dbReference type="NCBI Taxonomy" id="36808"/>
    <lineage>
        <taxon>Bacteria</taxon>
        <taxon>Bacillati</taxon>
        <taxon>Actinomycetota</taxon>
        <taxon>Actinomycetes</taxon>
        <taxon>Mycobacteriales</taxon>
        <taxon>Corynebacteriaceae</taxon>
        <taxon>Corynebacterium</taxon>
    </lineage>
</organism>
<dbReference type="Proteomes" id="UP000276526">
    <property type="component" value="Unassembled WGS sequence"/>
</dbReference>
<keyword evidence="12" id="KW-1185">Reference proteome</keyword>
<comment type="catalytic activity">
    <reaction evidence="7">
        <text>a quinone + NADH + H(+) = a quinol + NAD(+)</text>
        <dbReference type="Rhea" id="RHEA:46160"/>
        <dbReference type="ChEBI" id="CHEBI:15378"/>
        <dbReference type="ChEBI" id="CHEBI:24646"/>
        <dbReference type="ChEBI" id="CHEBI:57540"/>
        <dbReference type="ChEBI" id="CHEBI:57945"/>
        <dbReference type="ChEBI" id="CHEBI:132124"/>
        <dbReference type="EC" id="1.6.5.9"/>
    </reaction>
</comment>
<evidence type="ECO:0000313" key="9">
    <source>
        <dbReference type="EMBL" id="RRO85907.1"/>
    </source>
</evidence>
<evidence type="ECO:0000256" key="1">
    <source>
        <dbReference type="ARBA" id="ARBA00005272"/>
    </source>
</evidence>
<name>A0A3R8PFJ8_9CORY</name>
<dbReference type="PANTHER" id="PTHR43706:SF47">
    <property type="entry name" value="EXTERNAL NADH-UBIQUINONE OXIDOREDUCTASE 1, MITOCHONDRIAL-RELATED"/>
    <property type="match status" value="1"/>
</dbReference>
<dbReference type="Pfam" id="PF07992">
    <property type="entry name" value="Pyr_redox_2"/>
    <property type="match status" value="1"/>
</dbReference>
<dbReference type="PRINTS" id="PR00368">
    <property type="entry name" value="FADPNR"/>
</dbReference>
<comment type="similarity">
    <text evidence="1">Belongs to the NADH dehydrogenase family.</text>
</comment>
<dbReference type="EC" id="1.6.5.9" evidence="2"/>
<dbReference type="Gene3D" id="3.50.50.100">
    <property type="match status" value="1"/>
</dbReference>
<dbReference type="GeneID" id="60808742"/>
<proteinExistence type="inferred from homology"/>
<dbReference type="InterPro" id="IPR045024">
    <property type="entry name" value="NDH-2"/>
</dbReference>
<dbReference type="Proteomes" id="UP000278422">
    <property type="component" value="Unassembled WGS sequence"/>
</dbReference>
<evidence type="ECO:0000313" key="10">
    <source>
        <dbReference type="EMBL" id="RRQ04242.1"/>
    </source>
</evidence>
<feature type="domain" description="FAD/NAD(P)-binding" evidence="8">
    <location>
        <begin position="14"/>
        <end position="339"/>
    </location>
</feature>
<keyword evidence="3" id="KW-0285">Flavoprotein</keyword>
<dbReference type="RefSeq" id="WP_010270577.1">
    <property type="nucleotide sequence ID" value="NZ_CP066067.1"/>
</dbReference>
<dbReference type="PANTHER" id="PTHR43706">
    <property type="entry name" value="NADH DEHYDROGENASE"/>
    <property type="match status" value="1"/>
</dbReference>
<dbReference type="OrthoDB" id="9781621at2"/>
<sequence length="475" mass="51903">MTPQPTRPAAGRHHVVIVGAGFGGLFAAKRLADADVDVTIIDRTNHHLFQPLLYQVATGILSEGEIAPSIRQILANQDNVRVVKAEVRGIDITEKVVTADLGGKDAAFSYDSLILAAGAGQSYFGNDHFAEFAPGMKSIDDALEIRARLTGAFERAEITTDPEERRRLMTFVVVGAGPTGVELAGQLAEMAHRTLRGEFQNINTEDARILLIDGSPQVLPPMGKKLGRKAARQLQKLGVDIILNSMVTDVNQRGVTYKDMKTEQETFVPAYSKIWSAGVAANPLGRHVAEQAGVEADRAGRVPVNPDLTVGDHRELFVIGDMMSLDRIPGMAQPALQGGEYAARAIIADVEKGSPAEREPFSYFDKGSMAIVSRFSAVVKIGNAELSGFIGWVLWLGVHLMTLVGFRNRFVAAMSWGLNVLSRNRWQLVATRQQLHARNAIRKLREYEDKDGVRSIEVRDNLKFGEGRDTRADAD</sequence>
<keyword evidence="6" id="KW-0520">NAD</keyword>
<protein>
    <recommendedName>
        <fullName evidence="2">NADH:ubiquinone reductase (non-electrogenic)</fullName>
        <ecNumber evidence="2">1.6.5.9</ecNumber>
    </recommendedName>
</protein>
<evidence type="ECO:0000259" key="8">
    <source>
        <dbReference type="Pfam" id="PF07992"/>
    </source>
</evidence>
<reference evidence="11 12" key="1">
    <citation type="submission" date="2018-01" db="EMBL/GenBank/DDBJ databases">
        <title>Twenty Corynebacterium bovis Genomes.</title>
        <authorList>
            <person name="Gulvik C.A."/>
        </authorList>
    </citation>
    <scope>NUCLEOTIDE SEQUENCE [LARGE SCALE GENOMIC DNA]</scope>
    <source>
        <strain evidence="10 12">16-2004</strain>
        <strain evidence="9 11">F6900</strain>
    </source>
</reference>
<dbReference type="PRINTS" id="PR00411">
    <property type="entry name" value="PNDRDTASEI"/>
</dbReference>
<dbReference type="AlphaFoldDB" id="A0A3R8PFJ8"/>
<evidence type="ECO:0000256" key="5">
    <source>
        <dbReference type="ARBA" id="ARBA00023002"/>
    </source>
</evidence>
<evidence type="ECO:0000313" key="12">
    <source>
        <dbReference type="Proteomes" id="UP000278422"/>
    </source>
</evidence>
<dbReference type="SUPFAM" id="SSF51905">
    <property type="entry name" value="FAD/NAD(P)-binding domain"/>
    <property type="match status" value="1"/>
</dbReference>
<dbReference type="EMBL" id="PQNK01000015">
    <property type="protein sequence ID" value="RRO85907.1"/>
    <property type="molecule type" value="Genomic_DNA"/>
</dbReference>
<gene>
    <name evidence="10" type="ORF">CXF42_04890</name>
    <name evidence="9" type="ORF">CXF48_08730</name>
</gene>
<dbReference type="InterPro" id="IPR036188">
    <property type="entry name" value="FAD/NAD-bd_sf"/>
</dbReference>
<comment type="caution">
    <text evidence="10">The sequence shown here is derived from an EMBL/GenBank/DDBJ whole genome shotgun (WGS) entry which is preliminary data.</text>
</comment>
<evidence type="ECO:0000256" key="7">
    <source>
        <dbReference type="ARBA" id="ARBA00047599"/>
    </source>
</evidence>